<reference evidence="1" key="2">
    <citation type="journal article" date="2015" name="Data Brief">
        <title>Shoot transcriptome of the giant reed, Arundo donax.</title>
        <authorList>
            <person name="Barrero R.A."/>
            <person name="Guerrero F.D."/>
            <person name="Moolhuijzen P."/>
            <person name="Goolsby J.A."/>
            <person name="Tidwell J."/>
            <person name="Bellgard S.E."/>
            <person name="Bellgard M.I."/>
        </authorList>
    </citation>
    <scope>NUCLEOTIDE SEQUENCE</scope>
    <source>
        <tissue evidence="1">Shoot tissue taken approximately 20 cm above the soil surface</tissue>
    </source>
</reference>
<evidence type="ECO:0000313" key="1">
    <source>
        <dbReference type="EMBL" id="JAD64118.1"/>
    </source>
</evidence>
<sequence length="54" mass="5981">MQKNVLRAYGWKSFQFGNDCIRDFLGGTGAAQIFGSVVAFCNDTLHCRLQPIGK</sequence>
<reference evidence="1" key="1">
    <citation type="submission" date="2014-09" db="EMBL/GenBank/DDBJ databases">
        <authorList>
            <person name="Magalhaes I.L.F."/>
            <person name="Oliveira U."/>
            <person name="Santos F.R."/>
            <person name="Vidigal T.H.D.A."/>
            <person name="Brescovit A.D."/>
            <person name="Santos A.J."/>
        </authorList>
    </citation>
    <scope>NUCLEOTIDE SEQUENCE</scope>
    <source>
        <tissue evidence="1">Shoot tissue taken approximately 20 cm above the soil surface</tissue>
    </source>
</reference>
<dbReference type="AlphaFoldDB" id="A0A0A9BPR2"/>
<dbReference type="EMBL" id="GBRH01233777">
    <property type="protein sequence ID" value="JAD64118.1"/>
    <property type="molecule type" value="Transcribed_RNA"/>
</dbReference>
<organism evidence="1">
    <name type="scientific">Arundo donax</name>
    <name type="common">Giant reed</name>
    <name type="synonym">Donax arundinaceus</name>
    <dbReference type="NCBI Taxonomy" id="35708"/>
    <lineage>
        <taxon>Eukaryota</taxon>
        <taxon>Viridiplantae</taxon>
        <taxon>Streptophyta</taxon>
        <taxon>Embryophyta</taxon>
        <taxon>Tracheophyta</taxon>
        <taxon>Spermatophyta</taxon>
        <taxon>Magnoliopsida</taxon>
        <taxon>Liliopsida</taxon>
        <taxon>Poales</taxon>
        <taxon>Poaceae</taxon>
        <taxon>PACMAD clade</taxon>
        <taxon>Arundinoideae</taxon>
        <taxon>Arundineae</taxon>
        <taxon>Arundo</taxon>
    </lineage>
</organism>
<accession>A0A0A9BPR2</accession>
<protein>
    <submittedName>
        <fullName evidence="1">Uncharacterized protein</fullName>
    </submittedName>
</protein>
<name>A0A0A9BPR2_ARUDO</name>
<proteinExistence type="predicted"/>